<evidence type="ECO:0000256" key="4">
    <source>
        <dbReference type="ARBA" id="ARBA00023136"/>
    </source>
</evidence>
<reference evidence="7" key="1">
    <citation type="submission" date="2020-10" db="EMBL/GenBank/DDBJ databases">
        <authorList>
            <person name="Gilroy R."/>
        </authorList>
    </citation>
    <scope>NUCLEOTIDE SEQUENCE</scope>
    <source>
        <strain evidence="7">9366</strain>
    </source>
</reference>
<dbReference type="AlphaFoldDB" id="A0A9D1MMM6"/>
<evidence type="ECO:0000256" key="3">
    <source>
        <dbReference type="ARBA" id="ARBA00022989"/>
    </source>
</evidence>
<evidence type="ECO:0000259" key="6">
    <source>
        <dbReference type="Pfam" id="PF05154"/>
    </source>
</evidence>
<dbReference type="Proteomes" id="UP000824145">
    <property type="component" value="Unassembled WGS sequence"/>
</dbReference>
<evidence type="ECO:0000313" key="7">
    <source>
        <dbReference type="EMBL" id="HIU62941.1"/>
    </source>
</evidence>
<keyword evidence="4 5" id="KW-0472">Membrane</keyword>
<keyword evidence="3 5" id="KW-1133">Transmembrane helix</keyword>
<dbReference type="Pfam" id="PF05154">
    <property type="entry name" value="TM2"/>
    <property type="match status" value="1"/>
</dbReference>
<evidence type="ECO:0000256" key="2">
    <source>
        <dbReference type="ARBA" id="ARBA00022692"/>
    </source>
</evidence>
<feature type="transmembrane region" description="Helical" evidence="5">
    <location>
        <begin position="104"/>
        <end position="128"/>
    </location>
</feature>
<dbReference type="EMBL" id="DVNJ01000020">
    <property type="protein sequence ID" value="HIU62941.1"/>
    <property type="molecule type" value="Genomic_DNA"/>
</dbReference>
<protein>
    <submittedName>
        <fullName evidence="7">TM2 domain-containing protein</fullName>
    </submittedName>
</protein>
<organism evidence="7 8">
    <name type="scientific">Candidatus Caccalectryoclostridium excrementigallinarum</name>
    <dbReference type="NCBI Taxonomy" id="2840710"/>
    <lineage>
        <taxon>Bacteria</taxon>
        <taxon>Bacillati</taxon>
        <taxon>Bacillota</taxon>
        <taxon>Clostridia</taxon>
        <taxon>Christensenellales</taxon>
        <taxon>Christensenellaceae</taxon>
        <taxon>Christensenellaceae incertae sedis</taxon>
        <taxon>Candidatus Caccalectryoclostridium</taxon>
    </lineage>
</organism>
<feature type="transmembrane region" description="Helical" evidence="5">
    <location>
        <begin position="63"/>
        <end position="84"/>
    </location>
</feature>
<accession>A0A9D1MMM6</accession>
<feature type="domain" description="TM2" evidence="6">
    <location>
        <begin position="38"/>
        <end position="75"/>
    </location>
</feature>
<name>A0A9D1MMM6_9FIRM</name>
<dbReference type="GO" id="GO:0016020">
    <property type="term" value="C:membrane"/>
    <property type="evidence" value="ECO:0007669"/>
    <property type="project" value="UniProtKB-SubCell"/>
</dbReference>
<comment type="subcellular location">
    <subcellularLocation>
        <location evidence="1">Membrane</location>
        <topology evidence="1">Multi-pass membrane protein</topology>
    </subcellularLocation>
</comment>
<proteinExistence type="predicted"/>
<sequence length="151" mass="16124">MDWTEYMDEEHAAEVVKLAAGRRVDIPLTSQKAIKAAAVFGGIVGMDRFMLGDIKKGVAKLAAFVAIIVTFIALFAVICARTIAAFPVDMNYWDNIVEACGAPLAYSLFVPVAAFVVFVGAVAADGVLCVKKNAQNNYYAAVHALKALPLL</sequence>
<reference evidence="7" key="2">
    <citation type="journal article" date="2021" name="PeerJ">
        <title>Extensive microbial diversity within the chicken gut microbiome revealed by metagenomics and culture.</title>
        <authorList>
            <person name="Gilroy R."/>
            <person name="Ravi A."/>
            <person name="Getino M."/>
            <person name="Pursley I."/>
            <person name="Horton D.L."/>
            <person name="Alikhan N.F."/>
            <person name="Baker D."/>
            <person name="Gharbi K."/>
            <person name="Hall N."/>
            <person name="Watson M."/>
            <person name="Adriaenssens E.M."/>
            <person name="Foster-Nyarko E."/>
            <person name="Jarju S."/>
            <person name="Secka A."/>
            <person name="Antonio M."/>
            <person name="Oren A."/>
            <person name="Chaudhuri R.R."/>
            <person name="La Ragione R."/>
            <person name="Hildebrand F."/>
            <person name="Pallen M.J."/>
        </authorList>
    </citation>
    <scope>NUCLEOTIDE SEQUENCE</scope>
    <source>
        <strain evidence="7">9366</strain>
    </source>
</reference>
<evidence type="ECO:0000256" key="5">
    <source>
        <dbReference type="SAM" id="Phobius"/>
    </source>
</evidence>
<gene>
    <name evidence="7" type="ORF">IAB07_04130</name>
</gene>
<evidence type="ECO:0000256" key="1">
    <source>
        <dbReference type="ARBA" id="ARBA00004141"/>
    </source>
</evidence>
<keyword evidence="2 5" id="KW-0812">Transmembrane</keyword>
<dbReference type="InterPro" id="IPR007829">
    <property type="entry name" value="TM2"/>
</dbReference>
<comment type="caution">
    <text evidence="7">The sequence shown here is derived from an EMBL/GenBank/DDBJ whole genome shotgun (WGS) entry which is preliminary data.</text>
</comment>
<evidence type="ECO:0000313" key="8">
    <source>
        <dbReference type="Proteomes" id="UP000824145"/>
    </source>
</evidence>